<feature type="region of interest" description="Disordered" evidence="1">
    <location>
        <begin position="1"/>
        <end position="25"/>
    </location>
</feature>
<feature type="domain" description="Mammalian cell entry C-terminal" evidence="4">
    <location>
        <begin position="143"/>
        <end position="324"/>
    </location>
</feature>
<evidence type="ECO:0000259" key="3">
    <source>
        <dbReference type="Pfam" id="PF02470"/>
    </source>
</evidence>
<dbReference type="PRINTS" id="PR01782">
    <property type="entry name" value="MCEVIRFACTOR"/>
</dbReference>
<dbReference type="OrthoDB" id="5241191at2"/>
<dbReference type="Pfam" id="PF11887">
    <property type="entry name" value="Mce4_CUP1"/>
    <property type="match status" value="1"/>
</dbReference>
<dbReference type="InterPro" id="IPR024516">
    <property type="entry name" value="Mce_C"/>
</dbReference>
<evidence type="ECO:0000256" key="2">
    <source>
        <dbReference type="SAM" id="Phobius"/>
    </source>
</evidence>
<feature type="compositionally biased region" description="Basic residues" evidence="1">
    <location>
        <begin position="11"/>
        <end position="25"/>
    </location>
</feature>
<evidence type="ECO:0000259" key="4">
    <source>
        <dbReference type="Pfam" id="PF11887"/>
    </source>
</evidence>
<reference evidence="5 6" key="1">
    <citation type="submission" date="2019-12" db="EMBL/GenBank/DDBJ databases">
        <title>Nocardia macrotermitis sp. nov. and Nocardia aurantia sp. nov., isolated from the gut of the fungus growing-termite Macrotermes natalensis.</title>
        <authorList>
            <person name="Christine B."/>
            <person name="Rene B."/>
        </authorList>
    </citation>
    <scope>NUCLEOTIDE SEQUENCE [LARGE SCALE GENOMIC DNA]</scope>
    <source>
        <strain evidence="5 6">DSM 102126</strain>
    </source>
</reference>
<proteinExistence type="predicted"/>
<dbReference type="NCBIfam" id="TIGR00996">
    <property type="entry name" value="Mtu_fam_mce"/>
    <property type="match status" value="1"/>
</dbReference>
<dbReference type="PANTHER" id="PTHR33371:SF18">
    <property type="entry name" value="MCE-FAMILY PROTEIN MCE3C"/>
    <property type="match status" value="1"/>
</dbReference>
<name>A0A6I4WM77_9ACTN</name>
<comment type="caution">
    <text evidence="5">The sequence shown here is derived from an EMBL/GenBank/DDBJ whole genome shotgun (WGS) entry which is preliminary data.</text>
</comment>
<keyword evidence="6" id="KW-1185">Reference proteome</keyword>
<dbReference type="Proteomes" id="UP000431901">
    <property type="component" value="Unassembled WGS sequence"/>
</dbReference>
<dbReference type="AlphaFoldDB" id="A0A6I4WM77"/>
<dbReference type="Pfam" id="PF02470">
    <property type="entry name" value="MlaD"/>
    <property type="match status" value="1"/>
</dbReference>
<evidence type="ECO:0000313" key="5">
    <source>
        <dbReference type="EMBL" id="MXQ68074.1"/>
    </source>
</evidence>
<dbReference type="InterPro" id="IPR052336">
    <property type="entry name" value="MlaD_Phospholipid_Transporter"/>
</dbReference>
<dbReference type="RefSeq" id="WP_161106260.1">
    <property type="nucleotide sequence ID" value="NZ_JBHLYI010000020.1"/>
</dbReference>
<keyword evidence="2" id="KW-0472">Membrane</keyword>
<dbReference type="InterPro" id="IPR005693">
    <property type="entry name" value="Mce"/>
</dbReference>
<keyword evidence="2" id="KW-1133">Transmembrane helix</keyword>
<sequence>MTAPTHASPGSRRRQPARVRSWRPKPVRDRNPITVAIVGLALILAIAIAALNVANLPIIGGGTTYTAYFAESGGLRDGNEVRVAGIKVGSVTGVKLDRGKVRVAFRVKNTWIGNTSTIAISIKTLLGDKYLAVDPLGPEAQRPDQPIALSRTTSPYDVVRAFEDLAGTTGDLNTKELAASLDAMSAAFAHTGPNVSKALGGLSALSKTISSRDAQLARLLAGTKKTSGTLADQNEQFAALLRDGSTLLGEIERRRDAIHGLLVGTQELSTQLVGLVDDNQAQLRPSLDALGRVVDLLQKNQSSLDRALKLAGPYTRVLGNSLGNGRWMDGYLCGLVPKNYLPDGTPPATGCQPPKPGKKG</sequence>
<gene>
    <name evidence="5" type="ORF">GQ466_29065</name>
</gene>
<feature type="domain" description="Mce/MlaD" evidence="3">
    <location>
        <begin position="62"/>
        <end position="135"/>
    </location>
</feature>
<dbReference type="GO" id="GO:0005576">
    <property type="term" value="C:extracellular region"/>
    <property type="evidence" value="ECO:0007669"/>
    <property type="project" value="TreeGrafter"/>
</dbReference>
<dbReference type="EMBL" id="WUTW01000010">
    <property type="protein sequence ID" value="MXQ68074.1"/>
    <property type="molecule type" value="Genomic_DNA"/>
</dbReference>
<evidence type="ECO:0000313" key="6">
    <source>
        <dbReference type="Proteomes" id="UP000431901"/>
    </source>
</evidence>
<dbReference type="InterPro" id="IPR003399">
    <property type="entry name" value="Mce/MlaD"/>
</dbReference>
<accession>A0A6I4WM77</accession>
<protein>
    <submittedName>
        <fullName evidence="5">MCE family protein</fullName>
    </submittedName>
</protein>
<evidence type="ECO:0000256" key="1">
    <source>
        <dbReference type="SAM" id="MobiDB-lite"/>
    </source>
</evidence>
<organism evidence="5 6">
    <name type="scientific">Actinomadura rayongensis</name>
    <dbReference type="NCBI Taxonomy" id="1429076"/>
    <lineage>
        <taxon>Bacteria</taxon>
        <taxon>Bacillati</taxon>
        <taxon>Actinomycetota</taxon>
        <taxon>Actinomycetes</taxon>
        <taxon>Streptosporangiales</taxon>
        <taxon>Thermomonosporaceae</taxon>
        <taxon>Actinomadura</taxon>
    </lineage>
</organism>
<keyword evidence="2" id="KW-0812">Transmembrane</keyword>
<dbReference type="PANTHER" id="PTHR33371">
    <property type="entry name" value="INTERMEMBRANE PHOSPHOLIPID TRANSPORT SYSTEM BINDING PROTEIN MLAD-RELATED"/>
    <property type="match status" value="1"/>
</dbReference>
<feature type="transmembrane region" description="Helical" evidence="2">
    <location>
        <begin position="33"/>
        <end position="54"/>
    </location>
</feature>